<proteinExistence type="predicted"/>
<name>A0A2R4W129_THEAF</name>
<dbReference type="EMBL" id="CP020921">
    <property type="protein sequence ID" value="AWB10511.1"/>
    <property type="molecule type" value="Genomic_DNA"/>
</dbReference>
<dbReference type="InterPro" id="IPR054701">
    <property type="entry name" value="DVU0298-like"/>
</dbReference>
<dbReference type="Proteomes" id="UP000244792">
    <property type="component" value="Chromosome"/>
</dbReference>
<protein>
    <recommendedName>
        <fullName evidence="3">HEAT repeat-containing protein</fullName>
    </recommendedName>
</protein>
<accession>A0A2R4W129</accession>
<keyword evidence="2" id="KW-1185">Reference proteome</keyword>
<dbReference type="KEGG" id="taci:TDSAC_1166"/>
<dbReference type="NCBIfam" id="NF045662">
    <property type="entry name" value="DVU0298_fam"/>
    <property type="match status" value="1"/>
</dbReference>
<dbReference type="AlphaFoldDB" id="A0A2R4W129"/>
<sequence>MKIILELLKNRNYEEIVFLCNKERRFWSFLKSRLYDPDMLIRYRAVEAVGLYMKDLWNKDEEKVRVFIRTLLWSLNDESGGIGWSSAPTIAQIISHIPSLKDPYLSMAMNALDEDLLKKPILWAIAKVGKKALEDVKFHKENFLKAFESKDKETIGYAVIASTETEFRDSLAYIVKLKNNPTNFTFPYFVDGFFRKENLDSLLDEAIKKLK</sequence>
<evidence type="ECO:0000313" key="2">
    <source>
        <dbReference type="Proteomes" id="UP000244792"/>
    </source>
</evidence>
<evidence type="ECO:0000313" key="1">
    <source>
        <dbReference type="EMBL" id="AWB10511.1"/>
    </source>
</evidence>
<gene>
    <name evidence="1" type="ORF">TDSAC_1166</name>
</gene>
<dbReference type="OrthoDB" id="5430983at2"/>
<reference evidence="1 2" key="1">
    <citation type="submission" date="2017-04" db="EMBL/GenBank/DDBJ databases">
        <title>Genomic insights into metabolism of Thermodesulfobium acidiphilum.</title>
        <authorList>
            <person name="Toshchakov S.V."/>
            <person name="Frolov E.N."/>
            <person name="Kublanov I.V."/>
            <person name="Samarov N.I."/>
            <person name="Novikov A."/>
            <person name="Lebedinsky A.V."/>
            <person name="Bonch-Osmolovskaya E.A."/>
            <person name="Chernyh N.A."/>
        </authorList>
    </citation>
    <scope>NUCLEOTIDE SEQUENCE [LARGE SCALE GENOMIC DNA]</scope>
    <source>
        <strain evidence="1 2">3127-1</strain>
    </source>
</reference>
<evidence type="ECO:0008006" key="3">
    <source>
        <dbReference type="Google" id="ProtNLM"/>
    </source>
</evidence>
<dbReference type="SUPFAM" id="SSF48371">
    <property type="entry name" value="ARM repeat"/>
    <property type="match status" value="1"/>
</dbReference>
<dbReference type="RefSeq" id="WP_108309305.1">
    <property type="nucleotide sequence ID" value="NZ_CP020921.1"/>
</dbReference>
<dbReference type="InterPro" id="IPR016024">
    <property type="entry name" value="ARM-type_fold"/>
</dbReference>
<organism evidence="1 2">
    <name type="scientific">Thermodesulfobium acidiphilum</name>
    <dbReference type="NCBI Taxonomy" id="1794699"/>
    <lineage>
        <taxon>Bacteria</taxon>
        <taxon>Pseudomonadati</taxon>
        <taxon>Thermodesulfobiota</taxon>
        <taxon>Thermodesulfobiia</taxon>
        <taxon>Thermodesulfobiales</taxon>
        <taxon>Thermodesulfobiaceae</taxon>
        <taxon>Thermodesulfobium</taxon>
    </lineage>
</organism>